<name>A0A553P8D8_TIGCA</name>
<comment type="caution">
    <text evidence="3">The sequence shown here is derived from an EMBL/GenBank/DDBJ whole genome shotgun (WGS) entry which is preliminary data.</text>
</comment>
<keyword evidence="2" id="KW-0812">Transmembrane</keyword>
<evidence type="ECO:0000313" key="4">
    <source>
        <dbReference type="Proteomes" id="UP000318571"/>
    </source>
</evidence>
<proteinExistence type="predicted"/>
<sequence length="139" mass="15228">MSAPSWLPNLFTHILTTLILFSWYCHLGARATSSVAASITSSATSSSRQYDQSKNNRVLADEYMTTDHSSEDDDDQGSASNFLFPNANDESYWREIKAIIGGVLGFWGGVGGLGTLFLVVVLSQRYCCRKSDEEKDGDG</sequence>
<gene>
    <name evidence="3" type="ORF">TCAL_14623</name>
</gene>
<dbReference type="EMBL" id="VCGU01000007">
    <property type="protein sequence ID" value="TRY73930.1"/>
    <property type="molecule type" value="Genomic_DNA"/>
</dbReference>
<accession>A0A553P8D8</accession>
<evidence type="ECO:0000313" key="3">
    <source>
        <dbReference type="EMBL" id="TRY73930.1"/>
    </source>
</evidence>
<reference evidence="3 4" key="1">
    <citation type="journal article" date="2018" name="Nat. Ecol. Evol.">
        <title>Genomic signatures of mitonuclear coevolution across populations of Tigriopus californicus.</title>
        <authorList>
            <person name="Barreto F.S."/>
            <person name="Watson E.T."/>
            <person name="Lima T.G."/>
            <person name="Willett C.S."/>
            <person name="Edmands S."/>
            <person name="Li W."/>
            <person name="Burton R.S."/>
        </authorList>
    </citation>
    <scope>NUCLEOTIDE SEQUENCE [LARGE SCALE GENOMIC DNA]</scope>
    <source>
        <strain evidence="3 4">San Diego</strain>
    </source>
</reference>
<feature type="transmembrane region" description="Helical" evidence="2">
    <location>
        <begin position="6"/>
        <end position="25"/>
    </location>
</feature>
<protein>
    <submittedName>
        <fullName evidence="3">Uncharacterized protein</fullName>
    </submittedName>
</protein>
<organism evidence="3 4">
    <name type="scientific">Tigriopus californicus</name>
    <name type="common">Marine copepod</name>
    <dbReference type="NCBI Taxonomy" id="6832"/>
    <lineage>
        <taxon>Eukaryota</taxon>
        <taxon>Metazoa</taxon>
        <taxon>Ecdysozoa</taxon>
        <taxon>Arthropoda</taxon>
        <taxon>Crustacea</taxon>
        <taxon>Multicrustacea</taxon>
        <taxon>Hexanauplia</taxon>
        <taxon>Copepoda</taxon>
        <taxon>Harpacticoida</taxon>
        <taxon>Harpacticidae</taxon>
        <taxon>Tigriopus</taxon>
    </lineage>
</organism>
<keyword evidence="4" id="KW-1185">Reference proteome</keyword>
<feature type="region of interest" description="Disordered" evidence="1">
    <location>
        <begin position="61"/>
        <end position="80"/>
    </location>
</feature>
<keyword evidence="2" id="KW-1133">Transmembrane helix</keyword>
<evidence type="ECO:0000256" key="1">
    <source>
        <dbReference type="SAM" id="MobiDB-lite"/>
    </source>
</evidence>
<dbReference type="Proteomes" id="UP000318571">
    <property type="component" value="Chromosome 3"/>
</dbReference>
<dbReference type="AlphaFoldDB" id="A0A553P8D8"/>
<evidence type="ECO:0000256" key="2">
    <source>
        <dbReference type="SAM" id="Phobius"/>
    </source>
</evidence>
<keyword evidence="2" id="KW-0472">Membrane</keyword>
<feature type="transmembrane region" description="Helical" evidence="2">
    <location>
        <begin position="98"/>
        <end position="122"/>
    </location>
</feature>